<keyword evidence="9" id="KW-1185">Reference proteome</keyword>
<comment type="similarity">
    <text evidence="4">Belongs to the bacterial secretin family.</text>
</comment>
<keyword evidence="3" id="KW-0472">Membrane</keyword>
<dbReference type="InterPro" id="IPR004846">
    <property type="entry name" value="T2SS/T3SS_dom"/>
</dbReference>
<evidence type="ECO:0000256" key="1">
    <source>
        <dbReference type="ARBA" id="ARBA00004370"/>
    </source>
</evidence>
<keyword evidence="2 6" id="KW-0732">Signal</keyword>
<sequence>MKKYIQTLMVCLCIAAPTANAVAKTIEFVEFKDAAIEDATRILAAMTGSNIAVTQAASGAQVNLLLRDVNLKHAVDTLARVSGLWYRYSKNNNSYLIMTEEQYQGDIVVYRDDIVRTFTLRHQNTESAAQTIKNLYGDRVELTLEEDNNGFDGLNFDTADEATVVARRSENDDENNNNDTNTDSSDDTDDKDKTVQLADQELSSGVIKQLGETENVDADKASRLLGATTPIYVTTNAIHNLLFVRTSDENAMAEIEKIVQETDRPTPQVLLEMKIVRISVGDEYDQDFNLSFNDAQVVEGITATGTFTPSSTNFANTPYTASSDTISTLARRFSQLSGDNVTAAGFDSVTGGFYQLYSKYVNAKVSLLEKNNQAEAIAKPVVMASNNRPARLFIGEEKVIATSLDTSTLFSNANESGDRSTSTTSTLETERRKVGNTLILLPSINADRTVTIDILQETSTVKRGGLRFPYFDNSDNQIKSVDLDSVEEENVKTVVVAKDGYTIALGGMIDNSSSEAETKVPLLGDLPFLGDLFKSKNTADTNSQYVMLLTPHILLSPEESQDKSREISEFDYDTYKEPSSTTATPQARSYEVADYVALSRYAYAQAHDQPLPALSGLQVNEVVQTPLAALLDNTALVAWPVRAAELDGLHITTVKVRNQSDSAQPIRLPELPGEWLAATTDQESLAPFNQGKDSTHLYLLSDKPMADIIQTLEAGNR</sequence>
<dbReference type="PANTHER" id="PTHR30332">
    <property type="entry name" value="PROBABLE GENERAL SECRETION PATHWAY PROTEIN D"/>
    <property type="match status" value="1"/>
</dbReference>
<evidence type="ECO:0000256" key="6">
    <source>
        <dbReference type="SAM" id="SignalP"/>
    </source>
</evidence>
<evidence type="ECO:0000313" key="9">
    <source>
        <dbReference type="Proteomes" id="UP000640333"/>
    </source>
</evidence>
<proteinExistence type="inferred from homology"/>
<dbReference type="GO" id="GO:0015627">
    <property type="term" value="C:type II protein secretion system complex"/>
    <property type="evidence" value="ECO:0007669"/>
    <property type="project" value="TreeGrafter"/>
</dbReference>
<evidence type="ECO:0000313" key="8">
    <source>
        <dbReference type="EMBL" id="MBE9398865.1"/>
    </source>
</evidence>
<evidence type="ECO:0000256" key="4">
    <source>
        <dbReference type="RuleBase" id="RU004003"/>
    </source>
</evidence>
<dbReference type="InterPro" id="IPR021844">
    <property type="entry name" value="Integr_conj_element_PFL4704"/>
</dbReference>
<protein>
    <submittedName>
        <fullName evidence="8">DUF3438 family protein</fullName>
    </submittedName>
</protein>
<dbReference type="InterPro" id="IPR050810">
    <property type="entry name" value="Bact_Secretion_Sys_Channel"/>
</dbReference>
<feature type="domain" description="Type II/III secretion system secretin-like" evidence="7">
    <location>
        <begin position="367"/>
        <end position="554"/>
    </location>
</feature>
<name>A0A8J7FWI2_9GAMM</name>
<gene>
    <name evidence="8" type="ORF">IOQ59_16515</name>
</gene>
<evidence type="ECO:0000256" key="2">
    <source>
        <dbReference type="ARBA" id="ARBA00022729"/>
    </source>
</evidence>
<dbReference type="InterPro" id="IPR001775">
    <property type="entry name" value="GspD/PilQ"/>
</dbReference>
<dbReference type="PRINTS" id="PR00811">
    <property type="entry name" value="BCTERIALGSPD"/>
</dbReference>
<accession>A0A8J7FWI2</accession>
<dbReference type="Pfam" id="PF11920">
    <property type="entry name" value="DUF3438"/>
    <property type="match status" value="1"/>
</dbReference>
<dbReference type="PANTHER" id="PTHR30332:SF24">
    <property type="entry name" value="SECRETIN GSPD-RELATED"/>
    <property type="match status" value="1"/>
</dbReference>
<feature type="region of interest" description="Disordered" evidence="5">
    <location>
        <begin position="167"/>
        <end position="191"/>
    </location>
</feature>
<evidence type="ECO:0000259" key="7">
    <source>
        <dbReference type="Pfam" id="PF00263"/>
    </source>
</evidence>
<dbReference type="RefSeq" id="WP_193954560.1">
    <property type="nucleotide sequence ID" value="NZ_JADEYS010000019.1"/>
</dbReference>
<dbReference type="Pfam" id="PF00263">
    <property type="entry name" value="Secretin"/>
    <property type="match status" value="1"/>
</dbReference>
<dbReference type="AlphaFoldDB" id="A0A8J7FWI2"/>
<organism evidence="8 9">
    <name type="scientific">Pontibacterium sinense</name>
    <dbReference type="NCBI Taxonomy" id="2781979"/>
    <lineage>
        <taxon>Bacteria</taxon>
        <taxon>Pseudomonadati</taxon>
        <taxon>Pseudomonadota</taxon>
        <taxon>Gammaproteobacteria</taxon>
        <taxon>Oceanospirillales</taxon>
        <taxon>Oceanospirillaceae</taxon>
        <taxon>Pontibacterium</taxon>
    </lineage>
</organism>
<feature type="signal peptide" evidence="6">
    <location>
        <begin position="1"/>
        <end position="21"/>
    </location>
</feature>
<reference evidence="8" key="1">
    <citation type="submission" date="2020-10" db="EMBL/GenBank/DDBJ databases">
        <title>Bacterium isolated from coastal waters sediment.</title>
        <authorList>
            <person name="Chen R.-J."/>
            <person name="Lu D.-C."/>
            <person name="Zhu K.-L."/>
            <person name="Du Z.-J."/>
        </authorList>
    </citation>
    <scope>NUCLEOTIDE SEQUENCE</scope>
    <source>
        <strain evidence="8">N1Y112</strain>
    </source>
</reference>
<evidence type="ECO:0000256" key="5">
    <source>
        <dbReference type="SAM" id="MobiDB-lite"/>
    </source>
</evidence>
<feature type="chain" id="PRO_5035221394" evidence="6">
    <location>
        <begin position="22"/>
        <end position="717"/>
    </location>
</feature>
<comment type="subcellular location">
    <subcellularLocation>
        <location evidence="1">Membrane</location>
    </subcellularLocation>
</comment>
<dbReference type="GO" id="GO:0016020">
    <property type="term" value="C:membrane"/>
    <property type="evidence" value="ECO:0007669"/>
    <property type="project" value="UniProtKB-SubCell"/>
</dbReference>
<dbReference type="EMBL" id="JADEYS010000019">
    <property type="protein sequence ID" value="MBE9398865.1"/>
    <property type="molecule type" value="Genomic_DNA"/>
</dbReference>
<evidence type="ECO:0000256" key="3">
    <source>
        <dbReference type="ARBA" id="ARBA00023136"/>
    </source>
</evidence>
<dbReference type="GO" id="GO:0009306">
    <property type="term" value="P:protein secretion"/>
    <property type="evidence" value="ECO:0007669"/>
    <property type="project" value="InterPro"/>
</dbReference>
<dbReference type="Proteomes" id="UP000640333">
    <property type="component" value="Unassembled WGS sequence"/>
</dbReference>
<comment type="caution">
    <text evidence="8">The sequence shown here is derived from an EMBL/GenBank/DDBJ whole genome shotgun (WGS) entry which is preliminary data.</text>
</comment>